<dbReference type="AlphaFoldDB" id="A0AAP0LH09"/>
<gene>
    <name evidence="2" type="ORF">Syun_002708</name>
</gene>
<feature type="region of interest" description="Disordered" evidence="1">
    <location>
        <begin position="1"/>
        <end position="24"/>
    </location>
</feature>
<accession>A0AAP0LH09</accession>
<sequence>MGRTEQKNLSCQGENERGDMGNRNLQGYLMDQSHMQSFQVGMDIFNNKMERSSSVRNGRDNINRGVLACKMEVTCSLNGRHTSLPNRWHGQVSTYNLV</sequence>
<dbReference type="EMBL" id="JBBNAF010000001">
    <property type="protein sequence ID" value="KAK9170568.1"/>
    <property type="molecule type" value="Genomic_DNA"/>
</dbReference>
<dbReference type="Proteomes" id="UP001420932">
    <property type="component" value="Unassembled WGS sequence"/>
</dbReference>
<organism evidence="2 3">
    <name type="scientific">Stephania yunnanensis</name>
    <dbReference type="NCBI Taxonomy" id="152371"/>
    <lineage>
        <taxon>Eukaryota</taxon>
        <taxon>Viridiplantae</taxon>
        <taxon>Streptophyta</taxon>
        <taxon>Embryophyta</taxon>
        <taxon>Tracheophyta</taxon>
        <taxon>Spermatophyta</taxon>
        <taxon>Magnoliopsida</taxon>
        <taxon>Ranunculales</taxon>
        <taxon>Menispermaceae</taxon>
        <taxon>Menispermoideae</taxon>
        <taxon>Cissampelideae</taxon>
        <taxon>Stephania</taxon>
    </lineage>
</organism>
<evidence type="ECO:0000313" key="2">
    <source>
        <dbReference type="EMBL" id="KAK9170568.1"/>
    </source>
</evidence>
<evidence type="ECO:0000256" key="1">
    <source>
        <dbReference type="SAM" id="MobiDB-lite"/>
    </source>
</evidence>
<evidence type="ECO:0000313" key="3">
    <source>
        <dbReference type="Proteomes" id="UP001420932"/>
    </source>
</evidence>
<reference evidence="2 3" key="1">
    <citation type="submission" date="2024-01" db="EMBL/GenBank/DDBJ databases">
        <title>Genome assemblies of Stephania.</title>
        <authorList>
            <person name="Yang L."/>
        </authorList>
    </citation>
    <scope>NUCLEOTIDE SEQUENCE [LARGE SCALE GENOMIC DNA]</scope>
    <source>
        <strain evidence="2">YNDBR</strain>
        <tissue evidence="2">Leaf</tissue>
    </source>
</reference>
<name>A0AAP0LH09_9MAGN</name>
<proteinExistence type="predicted"/>
<keyword evidence="3" id="KW-1185">Reference proteome</keyword>
<comment type="caution">
    <text evidence="2">The sequence shown here is derived from an EMBL/GenBank/DDBJ whole genome shotgun (WGS) entry which is preliminary data.</text>
</comment>
<protein>
    <submittedName>
        <fullName evidence="2">Uncharacterized protein</fullName>
    </submittedName>
</protein>